<accession>A0A2M4CVV6</accession>
<sequence length="111" mass="13414">MRPSCLWYALISPWRVRRRDSFEISLFVLARARFETTNIRDPPSFTYSFVAPLHVFFCFLRFLSDERCWREKTRMHAKRTKTPFTHFSTPPSPGDDAKRWLHQQESRYLLA</sequence>
<proteinExistence type="predicted"/>
<name>A0A2M4CVV6_ANODA</name>
<organism evidence="1">
    <name type="scientific">Anopheles darlingi</name>
    <name type="common">Mosquito</name>
    <dbReference type="NCBI Taxonomy" id="43151"/>
    <lineage>
        <taxon>Eukaryota</taxon>
        <taxon>Metazoa</taxon>
        <taxon>Ecdysozoa</taxon>
        <taxon>Arthropoda</taxon>
        <taxon>Hexapoda</taxon>
        <taxon>Insecta</taxon>
        <taxon>Pterygota</taxon>
        <taxon>Neoptera</taxon>
        <taxon>Endopterygota</taxon>
        <taxon>Diptera</taxon>
        <taxon>Nematocera</taxon>
        <taxon>Culicoidea</taxon>
        <taxon>Culicidae</taxon>
        <taxon>Anophelinae</taxon>
        <taxon>Anopheles</taxon>
    </lineage>
</organism>
<reference evidence="1" key="1">
    <citation type="submission" date="2018-01" db="EMBL/GenBank/DDBJ databases">
        <title>An insight into the sialome of Amazonian anophelines.</title>
        <authorList>
            <person name="Ribeiro J.M."/>
            <person name="Scarpassa V."/>
            <person name="Calvo E."/>
        </authorList>
    </citation>
    <scope>NUCLEOTIDE SEQUENCE</scope>
</reference>
<protein>
    <submittedName>
        <fullName evidence="1">Uncharacterized protein</fullName>
    </submittedName>
</protein>
<dbReference type="AlphaFoldDB" id="A0A2M4CVV6"/>
<dbReference type="EMBL" id="GGFL01005296">
    <property type="protein sequence ID" value="MBW69474.1"/>
    <property type="molecule type" value="Transcribed_RNA"/>
</dbReference>
<evidence type="ECO:0000313" key="1">
    <source>
        <dbReference type="EMBL" id="MBW69474.1"/>
    </source>
</evidence>